<gene>
    <name evidence="1" type="ORF">D7M11_05865</name>
</gene>
<accession>A0A3B0CNM8</accession>
<organism evidence="1 2">
    <name type="scientific">Paenibacillus ginsengarvi</name>
    <dbReference type="NCBI Taxonomy" id="400777"/>
    <lineage>
        <taxon>Bacteria</taxon>
        <taxon>Bacillati</taxon>
        <taxon>Bacillota</taxon>
        <taxon>Bacilli</taxon>
        <taxon>Bacillales</taxon>
        <taxon>Paenibacillaceae</taxon>
        <taxon>Paenibacillus</taxon>
    </lineage>
</organism>
<sequence>MARTNWQYDEVVTETDFNGIGQEINDNAADIAELQEDLSPADPIPVTIPQGVSIVHAGRKSRFKDMKITGRTLVNLLGRDGNCEDVNRWVSYGNVSIATDSANKVYGNSSMKITINTGQTGGWMQHTVTWQANKYYIALAELKPVTAALMRLTVRGGSPTSTDITDTSKFSLAWLKYSVGPSAVASYIDVIVDNVTGTTGSQYGFADGVRIYEISLTEYNALDTMTAEQIAAMYPYVDDMKHVNAVYVENKGKNLLPPFSEWTSLQTTAVITSPYKLTLNKTADWQNSLTKVPVVPGRTYMYSASHNALIAVNIFDSSGTMIANAVGDSGSYTITAPINASHAEVFCSVDALPNGSYSWDMPMFCVSTTALPFEPQQPSYMYLPDCQLRSNEDGSVADQLYMNGYSKPRVVRRFREMVLDGSLAWTYGGADTPDVKNVYTPLANPIANTGVAIKYDDRPLTRVTYGVTGTAADQFANNDSTVVILISNADSGWGQDYTPTQEEIKAYFNGWKISSGGWNLYNDPSNTEQKFWTRRDKVGQDCNPPATVTTVPSSSSYAYPDWTPYRLIYQLAQSVDEPVNYEGELMLFDGPSQVEMGTGVVVREAANPYLSERVYHIADKRYATSITKNRVNRFLDNYKGSISDKRRWKRDNVDTFTFGNERTYTPEANYDNTAAYSVTYLVLDTYQLGIAPTSITGAVTPNIKETVDDTVQAITELRRDVSVSQNVKSDRQQPQWITATLLNGWVTEHSTLIPRYRVTTAGKLEFEGSMKSGIYSYGTLILKTPFKPKRNSRISVVCSVPSAVDIGAFVYDIDGNLVVEYLPSDGWVNLSGITINLD</sequence>
<name>A0A3B0CNM8_9BACL</name>
<dbReference type="OrthoDB" id="2667186at2"/>
<keyword evidence="2" id="KW-1185">Reference proteome</keyword>
<proteinExistence type="predicted"/>
<dbReference type="RefSeq" id="WP_120746227.1">
    <property type="nucleotide sequence ID" value="NZ_RBAH01000003.1"/>
</dbReference>
<dbReference type="AlphaFoldDB" id="A0A3B0CNM8"/>
<evidence type="ECO:0000313" key="1">
    <source>
        <dbReference type="EMBL" id="RKN85859.1"/>
    </source>
</evidence>
<dbReference type="EMBL" id="RBAH01000003">
    <property type="protein sequence ID" value="RKN85859.1"/>
    <property type="molecule type" value="Genomic_DNA"/>
</dbReference>
<evidence type="ECO:0000313" key="2">
    <source>
        <dbReference type="Proteomes" id="UP000282311"/>
    </source>
</evidence>
<protein>
    <submittedName>
        <fullName evidence="1">Uncharacterized protein</fullName>
    </submittedName>
</protein>
<comment type="caution">
    <text evidence="1">The sequence shown here is derived from an EMBL/GenBank/DDBJ whole genome shotgun (WGS) entry which is preliminary data.</text>
</comment>
<dbReference type="Proteomes" id="UP000282311">
    <property type="component" value="Unassembled WGS sequence"/>
</dbReference>
<reference evidence="1 2" key="1">
    <citation type="journal article" date="2007" name="Int. J. Syst. Evol. Microbiol.">
        <title>Paenibacillus ginsengarvi sp. nov., isolated from soil from ginseng cultivation.</title>
        <authorList>
            <person name="Yoon M.H."/>
            <person name="Ten L.N."/>
            <person name="Im W.T."/>
        </authorList>
    </citation>
    <scope>NUCLEOTIDE SEQUENCE [LARGE SCALE GENOMIC DNA]</scope>
    <source>
        <strain evidence="1 2">KCTC 13059</strain>
    </source>
</reference>